<dbReference type="InterPro" id="IPR046529">
    <property type="entry name" value="DUF6594"/>
</dbReference>
<dbReference type="GeneID" id="54464723"/>
<sequence>MGNASSKITVDGIGPSSGAASADYSQRHVKGYPGLAHLMAVDPHAFHVRGYHTSSVRNILYLQAELGELEEKLLQAEVKDSRSPEGDEYSKKWHRLRDSSGKQIEAWNELMQVLPKYQKAILRHRELYPDGVNKFHLGIVQSALDNREIQGRSSLLGDDARNWGSTLNPSGHAQDLLAVIPEPIESYFVTLLKETLVPIFFHRFHFRYKTPSRHGMRLCLLWRSNLYRYDQHSYSRSSGRHQGS</sequence>
<keyword evidence="4" id="KW-1185">Reference proteome</keyword>
<evidence type="ECO:0000313" key="5">
    <source>
        <dbReference type="RefSeq" id="XP_033573019.1"/>
    </source>
</evidence>
<evidence type="ECO:0000313" key="4">
    <source>
        <dbReference type="Proteomes" id="UP000504636"/>
    </source>
</evidence>
<dbReference type="Pfam" id="PF20237">
    <property type="entry name" value="DUF6594"/>
    <property type="match status" value="1"/>
</dbReference>
<dbReference type="PANTHER" id="PTHR34502">
    <property type="entry name" value="DUF6594 DOMAIN-CONTAINING PROTEIN-RELATED"/>
    <property type="match status" value="1"/>
</dbReference>
<organism evidence="3">
    <name type="scientific">Mytilinidion resinicola</name>
    <dbReference type="NCBI Taxonomy" id="574789"/>
    <lineage>
        <taxon>Eukaryota</taxon>
        <taxon>Fungi</taxon>
        <taxon>Dikarya</taxon>
        <taxon>Ascomycota</taxon>
        <taxon>Pezizomycotina</taxon>
        <taxon>Dothideomycetes</taxon>
        <taxon>Pleosporomycetidae</taxon>
        <taxon>Mytilinidiales</taxon>
        <taxon>Mytilinidiaceae</taxon>
        <taxon>Mytilinidion</taxon>
    </lineage>
</organism>
<dbReference type="Proteomes" id="UP000504636">
    <property type="component" value="Unplaced"/>
</dbReference>
<evidence type="ECO:0000259" key="2">
    <source>
        <dbReference type="Pfam" id="PF20237"/>
    </source>
</evidence>
<dbReference type="RefSeq" id="XP_033573019.1">
    <property type="nucleotide sequence ID" value="XM_033723830.1"/>
</dbReference>
<accession>A0A6A6YD85</accession>
<feature type="domain" description="DUF6594" evidence="2">
    <location>
        <begin position="32"/>
        <end position="229"/>
    </location>
</feature>
<proteinExistence type="predicted"/>
<name>A0A6A6YD85_9PEZI</name>
<dbReference type="EMBL" id="MU003708">
    <property type="protein sequence ID" value="KAF2806055.1"/>
    <property type="molecule type" value="Genomic_DNA"/>
</dbReference>
<gene>
    <name evidence="3 5" type="ORF">BDZ99DRAFT_501582</name>
</gene>
<reference evidence="3 5" key="1">
    <citation type="journal article" date="2020" name="Stud. Mycol.">
        <title>101 Dothideomycetes genomes: a test case for predicting lifestyles and emergence of pathogens.</title>
        <authorList>
            <person name="Haridas S."/>
            <person name="Albert R."/>
            <person name="Binder M."/>
            <person name="Bloem J."/>
            <person name="Labutti K."/>
            <person name="Salamov A."/>
            <person name="Andreopoulos B."/>
            <person name="Baker S."/>
            <person name="Barry K."/>
            <person name="Bills G."/>
            <person name="Bluhm B."/>
            <person name="Cannon C."/>
            <person name="Castanera R."/>
            <person name="Culley D."/>
            <person name="Daum C."/>
            <person name="Ezra D."/>
            <person name="Gonzalez J."/>
            <person name="Henrissat B."/>
            <person name="Kuo A."/>
            <person name="Liang C."/>
            <person name="Lipzen A."/>
            <person name="Lutzoni F."/>
            <person name="Magnuson J."/>
            <person name="Mondo S."/>
            <person name="Nolan M."/>
            <person name="Ohm R."/>
            <person name="Pangilinan J."/>
            <person name="Park H.-J."/>
            <person name="Ramirez L."/>
            <person name="Alfaro M."/>
            <person name="Sun H."/>
            <person name="Tritt A."/>
            <person name="Yoshinaga Y."/>
            <person name="Zwiers L.-H."/>
            <person name="Turgeon B."/>
            <person name="Goodwin S."/>
            <person name="Spatafora J."/>
            <person name="Crous P."/>
            <person name="Grigoriev I."/>
        </authorList>
    </citation>
    <scope>NUCLEOTIDE SEQUENCE</scope>
    <source>
        <strain evidence="3 5">CBS 304.34</strain>
    </source>
</reference>
<reference evidence="5" key="3">
    <citation type="submission" date="2025-04" db="UniProtKB">
        <authorList>
            <consortium name="RefSeq"/>
        </authorList>
    </citation>
    <scope>IDENTIFICATION</scope>
    <source>
        <strain evidence="5">CBS 304.34</strain>
    </source>
</reference>
<feature type="region of interest" description="Disordered" evidence="1">
    <location>
        <begin position="1"/>
        <end position="21"/>
    </location>
</feature>
<reference evidence="5" key="2">
    <citation type="submission" date="2020-04" db="EMBL/GenBank/DDBJ databases">
        <authorList>
            <consortium name="NCBI Genome Project"/>
        </authorList>
    </citation>
    <scope>NUCLEOTIDE SEQUENCE</scope>
    <source>
        <strain evidence="5">CBS 304.34</strain>
    </source>
</reference>
<protein>
    <recommendedName>
        <fullName evidence="2">DUF6594 domain-containing protein</fullName>
    </recommendedName>
</protein>
<dbReference type="PANTHER" id="PTHR34502:SF5">
    <property type="entry name" value="DUF6594 DOMAIN-CONTAINING PROTEIN"/>
    <property type="match status" value="1"/>
</dbReference>
<dbReference type="OrthoDB" id="5342093at2759"/>
<dbReference type="AlphaFoldDB" id="A0A6A6YD85"/>
<evidence type="ECO:0000256" key="1">
    <source>
        <dbReference type="SAM" id="MobiDB-lite"/>
    </source>
</evidence>
<evidence type="ECO:0000313" key="3">
    <source>
        <dbReference type="EMBL" id="KAF2806055.1"/>
    </source>
</evidence>